<dbReference type="NCBIfam" id="TIGR02887">
    <property type="entry name" value="spore_ger_x_C"/>
    <property type="match status" value="1"/>
</dbReference>
<dbReference type="PANTHER" id="PTHR35789">
    <property type="entry name" value="SPORE GERMINATION PROTEIN B3"/>
    <property type="match status" value="1"/>
</dbReference>
<dbReference type="GO" id="GO:0016020">
    <property type="term" value="C:membrane"/>
    <property type="evidence" value="ECO:0007669"/>
    <property type="project" value="UniProtKB-SubCell"/>
</dbReference>
<dbReference type="InterPro" id="IPR008844">
    <property type="entry name" value="Spore_GerAC-like"/>
</dbReference>
<keyword evidence="7" id="KW-0449">Lipoprotein</keyword>
<evidence type="ECO:0000256" key="1">
    <source>
        <dbReference type="ARBA" id="ARBA00004635"/>
    </source>
</evidence>
<dbReference type="Gene3D" id="3.30.300.210">
    <property type="entry name" value="Nutrient germinant receptor protein C, domain 3"/>
    <property type="match status" value="1"/>
</dbReference>
<gene>
    <name evidence="10" type="ORF">CHM34_10635</name>
</gene>
<keyword evidence="6" id="KW-0564">Palmitate</keyword>
<dbReference type="PANTHER" id="PTHR35789:SF1">
    <property type="entry name" value="SPORE GERMINATION PROTEIN B3"/>
    <property type="match status" value="1"/>
</dbReference>
<evidence type="ECO:0000259" key="8">
    <source>
        <dbReference type="Pfam" id="PF05504"/>
    </source>
</evidence>
<dbReference type="InterPro" id="IPR057336">
    <property type="entry name" value="GerAC_N"/>
</dbReference>
<proteinExistence type="inferred from homology"/>
<dbReference type="Pfam" id="PF05504">
    <property type="entry name" value="Spore_GerAC"/>
    <property type="match status" value="1"/>
</dbReference>
<dbReference type="AlphaFoldDB" id="A0A235B4X1"/>
<evidence type="ECO:0000256" key="2">
    <source>
        <dbReference type="ARBA" id="ARBA00007886"/>
    </source>
</evidence>
<dbReference type="InterPro" id="IPR038501">
    <property type="entry name" value="Spore_GerAC_C_sf"/>
</dbReference>
<keyword evidence="11" id="KW-1185">Reference proteome</keyword>
<evidence type="ECO:0000256" key="6">
    <source>
        <dbReference type="ARBA" id="ARBA00023139"/>
    </source>
</evidence>
<dbReference type="Pfam" id="PF25198">
    <property type="entry name" value="Spore_GerAC_N"/>
    <property type="match status" value="1"/>
</dbReference>
<sequence>MRKWVCWLMIASVFLLPGCWDQDLLKDARLVYAKGYDRSPDGKVIQTLVIRRVTPGEEPKPLNTVHSAVGSTVRDASESNLLKIDNLRFYKFQVELLGESLAKKDLFSYMDVIYRDPEAPLTAKFAVVDGKASDILQQKKVSEKLIGEYLVKLIESGEEQSTFPQETVQSIRPKMLDPGRDFVLPDIKQKGKEVVIKGAAMFHGHRMTGTLDPDQSILFTLLSGEPGKSARFSKKVNPGKVTNPSNYITVSADGRKVKRKMKVNVRRNGEVEVDLEVNLPVTVMEYAQDRLDEEKQVKRLNKTLSKILTEEADEVIGKMKKARCDGLGVGRQLIAYHPEVWKEKKWSRDYPKVRFHPKVKVEIVGSGILN</sequence>
<keyword evidence="5" id="KW-0472">Membrane</keyword>
<comment type="caution">
    <text evidence="10">The sequence shown here is derived from an EMBL/GenBank/DDBJ whole genome shotgun (WGS) entry which is preliminary data.</text>
</comment>
<evidence type="ECO:0000256" key="3">
    <source>
        <dbReference type="ARBA" id="ARBA00022544"/>
    </source>
</evidence>
<keyword evidence="4" id="KW-0732">Signal</keyword>
<evidence type="ECO:0000313" key="10">
    <source>
        <dbReference type="EMBL" id="OYD07358.1"/>
    </source>
</evidence>
<organism evidence="10 11">
    <name type="scientific">Paludifilum halophilum</name>
    <dbReference type="NCBI Taxonomy" id="1642702"/>
    <lineage>
        <taxon>Bacteria</taxon>
        <taxon>Bacillati</taxon>
        <taxon>Bacillota</taxon>
        <taxon>Bacilli</taxon>
        <taxon>Bacillales</taxon>
        <taxon>Thermoactinomycetaceae</taxon>
        <taxon>Paludifilum</taxon>
    </lineage>
</organism>
<comment type="subcellular location">
    <subcellularLocation>
        <location evidence="1">Membrane</location>
        <topology evidence="1">Lipid-anchor</topology>
    </subcellularLocation>
</comment>
<evidence type="ECO:0000259" key="9">
    <source>
        <dbReference type="Pfam" id="PF25198"/>
    </source>
</evidence>
<keyword evidence="3" id="KW-0309">Germination</keyword>
<accession>A0A235B4X1</accession>
<evidence type="ECO:0000256" key="7">
    <source>
        <dbReference type="ARBA" id="ARBA00023288"/>
    </source>
</evidence>
<name>A0A235B4X1_9BACL</name>
<dbReference type="GO" id="GO:0009847">
    <property type="term" value="P:spore germination"/>
    <property type="evidence" value="ECO:0007669"/>
    <property type="project" value="InterPro"/>
</dbReference>
<evidence type="ECO:0000313" key="11">
    <source>
        <dbReference type="Proteomes" id="UP000215459"/>
    </source>
</evidence>
<feature type="domain" description="Spore germination protein N-terminal" evidence="9">
    <location>
        <begin position="21"/>
        <end position="188"/>
    </location>
</feature>
<reference evidence="10 11" key="1">
    <citation type="submission" date="2017-07" db="EMBL/GenBank/DDBJ databases">
        <title>The genome sequence of Paludifilum halophilum highlights mechanisms for microbial adaptation to high salt environemnts.</title>
        <authorList>
            <person name="Belbahri L."/>
        </authorList>
    </citation>
    <scope>NUCLEOTIDE SEQUENCE [LARGE SCALE GENOMIC DNA]</scope>
    <source>
        <strain evidence="10 11">DSM 102817</strain>
    </source>
</reference>
<evidence type="ECO:0000256" key="5">
    <source>
        <dbReference type="ARBA" id="ARBA00023136"/>
    </source>
</evidence>
<dbReference type="EMBL" id="NOWF01000006">
    <property type="protein sequence ID" value="OYD07358.1"/>
    <property type="molecule type" value="Genomic_DNA"/>
</dbReference>
<dbReference type="InterPro" id="IPR046953">
    <property type="entry name" value="Spore_GerAC-like_C"/>
</dbReference>
<comment type="similarity">
    <text evidence="2">Belongs to the GerABKC lipoprotein family.</text>
</comment>
<dbReference type="Proteomes" id="UP000215459">
    <property type="component" value="Unassembled WGS sequence"/>
</dbReference>
<feature type="domain" description="Spore germination GerAC-like C-terminal" evidence="8">
    <location>
        <begin position="197"/>
        <end position="367"/>
    </location>
</feature>
<evidence type="ECO:0000256" key="4">
    <source>
        <dbReference type="ARBA" id="ARBA00022729"/>
    </source>
</evidence>
<protein>
    <submittedName>
        <fullName evidence="10">Uncharacterized protein</fullName>
    </submittedName>
</protein>